<feature type="compositionally biased region" description="Low complexity" evidence="7">
    <location>
        <begin position="212"/>
        <end position="222"/>
    </location>
</feature>
<dbReference type="GO" id="GO:0016491">
    <property type="term" value="F:oxidoreductase activity"/>
    <property type="evidence" value="ECO:0007669"/>
    <property type="project" value="InterPro"/>
</dbReference>
<dbReference type="Gene3D" id="1.10.720.30">
    <property type="entry name" value="SAP domain"/>
    <property type="match status" value="1"/>
</dbReference>
<dbReference type="InterPro" id="IPR017937">
    <property type="entry name" value="Thioredoxin_CS"/>
</dbReference>
<dbReference type="InterPro" id="IPR013766">
    <property type="entry name" value="Thioredoxin_domain"/>
</dbReference>
<evidence type="ECO:0000256" key="4">
    <source>
        <dbReference type="ARBA" id="ARBA00013016"/>
    </source>
</evidence>
<reference evidence="9" key="1">
    <citation type="submission" date="2021-01" db="EMBL/GenBank/DDBJ databases">
        <authorList>
            <person name="Corre E."/>
            <person name="Pelletier E."/>
            <person name="Niang G."/>
            <person name="Scheremetjew M."/>
            <person name="Finn R."/>
            <person name="Kale V."/>
            <person name="Holt S."/>
            <person name="Cochrane G."/>
            <person name="Meng A."/>
            <person name="Brown T."/>
            <person name="Cohen L."/>
        </authorList>
    </citation>
    <scope>NUCLEOTIDE SEQUENCE</scope>
    <source>
        <strain evidence="9">CCMP722</strain>
    </source>
</reference>
<comment type="catalytic activity">
    <reaction evidence="1">
        <text>[glutaredoxin]-dithiol + a hydroperoxide = [glutaredoxin]-disulfide + an alcohol + H2O</text>
        <dbReference type="Rhea" id="RHEA:62624"/>
        <dbReference type="Rhea" id="RHEA-COMP:10729"/>
        <dbReference type="Rhea" id="RHEA-COMP:10730"/>
        <dbReference type="ChEBI" id="CHEBI:15377"/>
        <dbReference type="ChEBI" id="CHEBI:29950"/>
        <dbReference type="ChEBI" id="CHEBI:30879"/>
        <dbReference type="ChEBI" id="CHEBI:35924"/>
        <dbReference type="ChEBI" id="CHEBI:50058"/>
        <dbReference type="EC" id="1.11.1.25"/>
    </reaction>
</comment>
<dbReference type="GO" id="GO:0017004">
    <property type="term" value="P:cytochrome complex assembly"/>
    <property type="evidence" value="ECO:0007669"/>
    <property type="project" value="UniProtKB-KW"/>
</dbReference>
<comment type="similarity">
    <text evidence="3">Belongs to the peroxiredoxin family. Prx5 subfamily.</text>
</comment>
<sequence>MVVGSKCPTIGGLEFLKGDPCELPCKGQVTVIELWATWCGPCRQMFPHLTDLQRKNKARGLRVVGVTNEQNSPKLQQFVNEMGYGMDYTVAVDADGELEQKLSGPAGVRGIPHAFVVDSQGTVKYSGHPAQPQFQSEVDRALDAAKPAQVALPLIASSREELMALPLKEIKKILTDRKIRTDDIYEKGEFVSRILDRCANTTYYVDAPAGGAAPAANPSAPAEKPRQPTAGANAPSQADSGAAAPPPPAPLPEDIAGMGVGALKAALKERGISLDGLVEKKDLIKRLEEERQ</sequence>
<feature type="compositionally biased region" description="Low complexity" evidence="7">
    <location>
        <begin position="232"/>
        <end position="243"/>
    </location>
</feature>
<dbReference type="InterPro" id="IPR036361">
    <property type="entry name" value="SAP_dom_sf"/>
</dbReference>
<feature type="region of interest" description="Disordered" evidence="7">
    <location>
        <begin position="212"/>
        <end position="256"/>
    </location>
</feature>
<dbReference type="EC" id="1.11.1.25" evidence="4"/>
<proteinExistence type="inferred from homology"/>
<dbReference type="SUPFAM" id="SSF68906">
    <property type="entry name" value="SAP domain"/>
    <property type="match status" value="1"/>
</dbReference>
<dbReference type="EMBL" id="HBFA01014156">
    <property type="protein sequence ID" value="CAD8662911.1"/>
    <property type="molecule type" value="Transcribed_RNA"/>
</dbReference>
<name>A0A7S0R1B2_9CHLO</name>
<gene>
    <name evidence="9" type="ORF">POBO1169_LOCUS7337</name>
</gene>
<comment type="subcellular location">
    <subcellularLocation>
        <location evidence="2">Cell envelope</location>
    </subcellularLocation>
</comment>
<evidence type="ECO:0000313" key="9">
    <source>
        <dbReference type="EMBL" id="CAD8662911.1"/>
    </source>
</evidence>
<evidence type="ECO:0000256" key="1">
    <source>
        <dbReference type="ARBA" id="ARBA00001711"/>
    </source>
</evidence>
<dbReference type="InterPro" id="IPR036249">
    <property type="entry name" value="Thioredoxin-like_sf"/>
</dbReference>
<evidence type="ECO:0000256" key="3">
    <source>
        <dbReference type="ARBA" id="ARBA00010505"/>
    </source>
</evidence>
<dbReference type="SUPFAM" id="SSF52833">
    <property type="entry name" value="Thioredoxin-like"/>
    <property type="match status" value="1"/>
</dbReference>
<evidence type="ECO:0000256" key="5">
    <source>
        <dbReference type="ARBA" id="ARBA00022748"/>
    </source>
</evidence>
<accession>A0A7S0R1B2</accession>
<evidence type="ECO:0000256" key="7">
    <source>
        <dbReference type="SAM" id="MobiDB-lite"/>
    </source>
</evidence>
<dbReference type="Gene3D" id="3.40.30.10">
    <property type="entry name" value="Glutaredoxin"/>
    <property type="match status" value="1"/>
</dbReference>
<protein>
    <recommendedName>
        <fullName evidence="4">glutaredoxin-dependent peroxiredoxin</fullName>
        <ecNumber evidence="4">1.11.1.25</ecNumber>
    </recommendedName>
    <alternativeName>
        <fullName evidence="6">Glutaredoxin-dependent peroxiredoxin</fullName>
    </alternativeName>
</protein>
<dbReference type="InterPro" id="IPR013740">
    <property type="entry name" value="Redoxin"/>
</dbReference>
<dbReference type="PROSITE" id="PS51352">
    <property type="entry name" value="THIOREDOXIN_2"/>
    <property type="match status" value="1"/>
</dbReference>
<dbReference type="InterPro" id="IPR050553">
    <property type="entry name" value="Thioredoxin_ResA/DsbE_sf"/>
</dbReference>
<evidence type="ECO:0000256" key="6">
    <source>
        <dbReference type="ARBA" id="ARBA00031688"/>
    </source>
</evidence>
<feature type="domain" description="Thioredoxin" evidence="8">
    <location>
        <begin position="1"/>
        <end position="147"/>
    </location>
</feature>
<keyword evidence="5" id="KW-0201">Cytochrome c-type biogenesis</keyword>
<dbReference type="AlphaFoldDB" id="A0A7S0R1B2"/>
<organism evidence="9">
    <name type="scientific">Pyramimonas obovata</name>
    <dbReference type="NCBI Taxonomy" id="1411642"/>
    <lineage>
        <taxon>Eukaryota</taxon>
        <taxon>Viridiplantae</taxon>
        <taxon>Chlorophyta</taxon>
        <taxon>Pyramimonadophyceae</taxon>
        <taxon>Pyramimonadales</taxon>
        <taxon>Pyramimonadaceae</taxon>
        <taxon>Pyramimonas</taxon>
        <taxon>Pyramimonas incertae sedis</taxon>
    </lineage>
</organism>
<dbReference type="PROSITE" id="PS00194">
    <property type="entry name" value="THIOREDOXIN_1"/>
    <property type="match status" value="1"/>
</dbReference>
<evidence type="ECO:0000256" key="2">
    <source>
        <dbReference type="ARBA" id="ARBA00004196"/>
    </source>
</evidence>
<evidence type="ECO:0000259" key="8">
    <source>
        <dbReference type="PROSITE" id="PS51352"/>
    </source>
</evidence>
<dbReference type="CDD" id="cd02966">
    <property type="entry name" value="TlpA_like_family"/>
    <property type="match status" value="1"/>
</dbReference>
<dbReference type="PANTHER" id="PTHR42852:SF18">
    <property type="entry name" value="CHROMOSOME UNDETERMINED SCAFFOLD_47, WHOLE GENOME SHOTGUN SEQUENCE"/>
    <property type="match status" value="1"/>
</dbReference>
<dbReference type="Pfam" id="PF08534">
    <property type="entry name" value="Redoxin"/>
    <property type="match status" value="1"/>
</dbReference>
<dbReference type="PANTHER" id="PTHR42852">
    <property type="entry name" value="THIOL:DISULFIDE INTERCHANGE PROTEIN DSBE"/>
    <property type="match status" value="1"/>
</dbReference>